<dbReference type="SUPFAM" id="SSF53850">
    <property type="entry name" value="Periplasmic binding protein-like II"/>
    <property type="match status" value="1"/>
</dbReference>
<reference evidence="6 7" key="1">
    <citation type="submission" date="2018-10" db="EMBL/GenBank/DDBJ databases">
        <title>Parasedimentitalea marina sp. nov., a psychrophilic bacterium isolated from deep seawater of the New Britain Trench.</title>
        <authorList>
            <person name="Cao J."/>
        </authorList>
    </citation>
    <scope>NUCLEOTIDE SEQUENCE [LARGE SCALE GENOMIC DNA]</scope>
    <source>
        <strain evidence="6 7">W43</strain>
    </source>
</reference>
<dbReference type="Proteomes" id="UP000283063">
    <property type="component" value="Chromosome"/>
</dbReference>
<keyword evidence="2" id="KW-0805">Transcription regulation</keyword>
<sequence length="298" mass="33108">MDRRIEDLDWTYIRSFLAVAEEGSLTAAARATGQSQPTLGRHIKAAEASLGTELFVRASNGLKLTKTGLTLLEPARDMAKASARLTTLAAGSDTQLSGTVRITASVVVSHYLLPEIIAEIRLAEPDIEIELVPSDTTESLMYRDADIAIRMYRPTQLDIVTRKIAEQPLAIYASHELLGRLGQPQNFEDLAAMPFVGFDRSDMIIRSMREIGLMVDRHFFGVRCDDQATYWELVRAGCGAGAMQTVIGDAEPLVQKLAYQPELPCLPIWLAAQENLYRTPKVKCVWNYLTNRLIRKLG</sequence>
<accession>A0A3T0N342</accession>
<dbReference type="SUPFAM" id="SSF46785">
    <property type="entry name" value="Winged helix' DNA-binding domain"/>
    <property type="match status" value="1"/>
</dbReference>
<evidence type="ECO:0000256" key="2">
    <source>
        <dbReference type="ARBA" id="ARBA00023015"/>
    </source>
</evidence>
<dbReference type="Pfam" id="PF03466">
    <property type="entry name" value="LysR_substrate"/>
    <property type="match status" value="1"/>
</dbReference>
<keyword evidence="7" id="KW-1185">Reference proteome</keyword>
<evidence type="ECO:0000313" key="7">
    <source>
        <dbReference type="Proteomes" id="UP000283063"/>
    </source>
</evidence>
<feature type="domain" description="HTH lysR-type" evidence="5">
    <location>
        <begin position="8"/>
        <end position="65"/>
    </location>
</feature>
<dbReference type="GO" id="GO:0003700">
    <property type="term" value="F:DNA-binding transcription factor activity"/>
    <property type="evidence" value="ECO:0007669"/>
    <property type="project" value="InterPro"/>
</dbReference>
<name>A0A3T0N342_9RHOB</name>
<dbReference type="OrthoDB" id="9798121at2"/>
<dbReference type="InterPro" id="IPR036390">
    <property type="entry name" value="WH_DNA-bd_sf"/>
</dbReference>
<protein>
    <submittedName>
        <fullName evidence="6">LysR family transcriptional regulator</fullName>
    </submittedName>
</protein>
<dbReference type="PROSITE" id="PS50931">
    <property type="entry name" value="HTH_LYSR"/>
    <property type="match status" value="1"/>
</dbReference>
<dbReference type="GO" id="GO:0043565">
    <property type="term" value="F:sequence-specific DNA binding"/>
    <property type="evidence" value="ECO:0007669"/>
    <property type="project" value="TreeGrafter"/>
</dbReference>
<dbReference type="InterPro" id="IPR000847">
    <property type="entry name" value="LysR_HTH_N"/>
</dbReference>
<gene>
    <name evidence="6" type="ORF">EBB79_11480</name>
</gene>
<proteinExistence type="inferred from homology"/>
<organism evidence="6 7">
    <name type="scientific">Parasedimentitalea marina</name>
    <dbReference type="NCBI Taxonomy" id="2483033"/>
    <lineage>
        <taxon>Bacteria</taxon>
        <taxon>Pseudomonadati</taxon>
        <taxon>Pseudomonadota</taxon>
        <taxon>Alphaproteobacteria</taxon>
        <taxon>Rhodobacterales</taxon>
        <taxon>Paracoccaceae</taxon>
        <taxon>Parasedimentitalea</taxon>
    </lineage>
</organism>
<dbReference type="InterPro" id="IPR005119">
    <property type="entry name" value="LysR_subst-bd"/>
</dbReference>
<dbReference type="Gene3D" id="1.10.10.10">
    <property type="entry name" value="Winged helix-like DNA-binding domain superfamily/Winged helix DNA-binding domain"/>
    <property type="match status" value="1"/>
</dbReference>
<dbReference type="KEGG" id="sedi:EBB79_11480"/>
<dbReference type="AlphaFoldDB" id="A0A3T0N342"/>
<dbReference type="Gene3D" id="3.40.190.290">
    <property type="match status" value="1"/>
</dbReference>
<keyword evidence="4" id="KW-0804">Transcription</keyword>
<keyword evidence="3" id="KW-0238">DNA-binding</keyword>
<dbReference type="InterPro" id="IPR058163">
    <property type="entry name" value="LysR-type_TF_proteobact-type"/>
</dbReference>
<dbReference type="PANTHER" id="PTHR30537:SF3">
    <property type="entry name" value="TRANSCRIPTIONAL REGULATORY PROTEIN"/>
    <property type="match status" value="1"/>
</dbReference>
<dbReference type="PANTHER" id="PTHR30537">
    <property type="entry name" value="HTH-TYPE TRANSCRIPTIONAL REGULATOR"/>
    <property type="match status" value="1"/>
</dbReference>
<dbReference type="Pfam" id="PF00126">
    <property type="entry name" value="HTH_1"/>
    <property type="match status" value="1"/>
</dbReference>
<dbReference type="GO" id="GO:0006351">
    <property type="term" value="P:DNA-templated transcription"/>
    <property type="evidence" value="ECO:0007669"/>
    <property type="project" value="TreeGrafter"/>
</dbReference>
<evidence type="ECO:0000259" key="5">
    <source>
        <dbReference type="PROSITE" id="PS50931"/>
    </source>
</evidence>
<evidence type="ECO:0000313" key="6">
    <source>
        <dbReference type="EMBL" id="AZV78440.1"/>
    </source>
</evidence>
<comment type="similarity">
    <text evidence="1">Belongs to the LysR transcriptional regulatory family.</text>
</comment>
<evidence type="ECO:0000256" key="4">
    <source>
        <dbReference type="ARBA" id="ARBA00023163"/>
    </source>
</evidence>
<dbReference type="InterPro" id="IPR036388">
    <property type="entry name" value="WH-like_DNA-bd_sf"/>
</dbReference>
<evidence type="ECO:0000256" key="3">
    <source>
        <dbReference type="ARBA" id="ARBA00023125"/>
    </source>
</evidence>
<evidence type="ECO:0000256" key="1">
    <source>
        <dbReference type="ARBA" id="ARBA00009437"/>
    </source>
</evidence>
<dbReference type="EMBL" id="CP033219">
    <property type="protein sequence ID" value="AZV78440.1"/>
    <property type="molecule type" value="Genomic_DNA"/>
</dbReference>